<sequence length="1294" mass="144491">MHTPSMINIYDPTKCSNNNDPSAKVKKKARFKAEEPRTLQPDLPDKQQDKFNIINKKYLKPRKRFSLRAISQVHSSDTETDSHTDTNKDKDPEDQDAAMVQEFLRLWDLTYARQDVIYPLRIAGHRVTLRATVDTGSMISTMAAATVFYLKKYYPRSVNVVSHEPQQFVKHRPGNNFNRRFGLHLDAHNDVVDFRGSNDSLESFQDMEKHPDHRLRRQTATRAKLKRRIQKMLPPFGSPEPLNKTTPSMEEDLLVLETQLHSSDQDGQTIRSCAPSFRELSRLLDVQGETTRVIPTQHTEPLIDPNHVTDPVLQSSLIIFGDSNTAGSRYSSSSSDKSYRPPPNSAHIEDRSPIITRSKSRAQQEYTRPSRVDHPDTIFADLQQVIQNHEFSIISGTQPNAESNRTASNAPHFNSHFPSTSSKSGSHISSTDEYRPHKTTAREGTQILELNHIPIEPDPQIDGTQLIANSEIPPDYVFVSSVLADDPILSNFSSDTMPRLFDESSCYPSTINQSVNSDPPSLSPHNFSPEPQVNSSVPTIPLQQVHDSAIPHPETHPKVNLISPGSINTPLFPFHSLTPSPNRTTTTPRAPNIPNPFLNPPEFTIPDLYVSTPGPHIVVTSPDDEISSVVRNLKLKPLEELLQPPESPSSLAMNDVLPQSDKNLESTQDSSQDLFSSALGSTHLCHNAPHVQSPPQRLGTQVFHSSSQNLLINSEEINVGSDANINLSPIAVAGTKSPVRRQSPSPTLIVPKIFRDPQTPTILTQPLFSSQPKMDWTPYRIPCPISESNSCPPLNSNRNTIMPTTSSISNSKDSVQIWKSQSKSSERFRGLPESDSELSEQKRTIQESNIFPTIVVSYPHTRTQSSDVSETLLGAHNNSEITLANNSEFPTNPVNCHGSTKLNVSTPAPFHNLLSPDKPEQNAGIMASAPITKRLTSDEIIILKDLLISLDTVIWNRNWGMALTQAPPEVDIEKIDHASDYIAEIQRILLPIRAAASRAAEQVILHQIRRILMALSEHVQEITLRDDTIRQFPTTQQATQSTTRQLARLPAVLETPQKGDPSPSASGCVVKVRSPTQVVPYVKGFTVTGTQHPSWIMKWTVYRNCPPPDAPLAAPVPTQVPDFYTSFLFSNIIVEDIFPLQKGRISGARKFGDNLQVSVILDPRQYGTTVRQIRILGPAPQIRCAQKAIHFRIQQLGLTLWEPSVTVPKISTQYTLHSWRHPNPKRVIEFEVPACGFFNNQNHTCLEPHFMRDHPGCFKCGGDNVNHSSAHCPDYPVGIEDESHVYRYTQLPPQ</sequence>
<name>A0A8J2K6M0_9HEXA</name>
<evidence type="ECO:0000313" key="3">
    <source>
        <dbReference type="Proteomes" id="UP000708208"/>
    </source>
</evidence>
<gene>
    <name evidence="2" type="ORF">AFUS01_LOCUS19186</name>
</gene>
<feature type="compositionally biased region" description="Polar residues" evidence="1">
    <location>
        <begin position="398"/>
        <end position="418"/>
    </location>
</feature>
<accession>A0A8J2K6M0</accession>
<dbReference type="EMBL" id="CAJVCH010196397">
    <property type="protein sequence ID" value="CAG7730554.1"/>
    <property type="molecule type" value="Genomic_DNA"/>
</dbReference>
<feature type="region of interest" description="Disordered" evidence="1">
    <location>
        <begin position="70"/>
        <end position="94"/>
    </location>
</feature>
<feature type="region of interest" description="Disordered" evidence="1">
    <location>
        <begin position="1"/>
        <end position="50"/>
    </location>
</feature>
<organism evidence="2 3">
    <name type="scientific">Allacma fusca</name>
    <dbReference type="NCBI Taxonomy" id="39272"/>
    <lineage>
        <taxon>Eukaryota</taxon>
        <taxon>Metazoa</taxon>
        <taxon>Ecdysozoa</taxon>
        <taxon>Arthropoda</taxon>
        <taxon>Hexapoda</taxon>
        <taxon>Collembola</taxon>
        <taxon>Symphypleona</taxon>
        <taxon>Sminthuridae</taxon>
        <taxon>Allacma</taxon>
    </lineage>
</organism>
<feature type="region of interest" description="Disordered" evidence="1">
    <location>
        <begin position="324"/>
        <end position="372"/>
    </location>
</feature>
<evidence type="ECO:0000256" key="1">
    <source>
        <dbReference type="SAM" id="MobiDB-lite"/>
    </source>
</evidence>
<protein>
    <submittedName>
        <fullName evidence="2">Uncharacterized protein</fullName>
    </submittedName>
</protein>
<feature type="region of interest" description="Disordered" evidence="1">
    <location>
        <begin position="820"/>
        <end position="843"/>
    </location>
</feature>
<feature type="compositionally biased region" description="Low complexity" evidence="1">
    <location>
        <begin position="324"/>
        <end position="336"/>
    </location>
</feature>
<comment type="caution">
    <text evidence="2">The sequence shown here is derived from an EMBL/GenBank/DDBJ whole genome shotgun (WGS) entry which is preliminary data.</text>
</comment>
<dbReference type="Proteomes" id="UP000708208">
    <property type="component" value="Unassembled WGS sequence"/>
</dbReference>
<keyword evidence="3" id="KW-1185">Reference proteome</keyword>
<feature type="region of interest" description="Disordered" evidence="1">
    <location>
        <begin position="511"/>
        <end position="537"/>
    </location>
</feature>
<evidence type="ECO:0000313" key="2">
    <source>
        <dbReference type="EMBL" id="CAG7730554.1"/>
    </source>
</evidence>
<feature type="compositionally biased region" description="Basic and acidic residues" evidence="1">
    <location>
        <begin position="31"/>
        <end position="49"/>
    </location>
</feature>
<feature type="compositionally biased region" description="Basic and acidic residues" evidence="1">
    <location>
        <begin position="76"/>
        <end position="91"/>
    </location>
</feature>
<feature type="compositionally biased region" description="Polar residues" evidence="1">
    <location>
        <begin position="355"/>
        <end position="367"/>
    </location>
</feature>
<reference evidence="2" key="1">
    <citation type="submission" date="2021-06" db="EMBL/GenBank/DDBJ databases">
        <authorList>
            <person name="Hodson N. C."/>
            <person name="Mongue J. A."/>
            <person name="Jaron S. K."/>
        </authorList>
    </citation>
    <scope>NUCLEOTIDE SEQUENCE</scope>
</reference>
<proteinExistence type="predicted"/>
<feature type="compositionally biased region" description="Low complexity" evidence="1">
    <location>
        <begin position="419"/>
        <end position="429"/>
    </location>
</feature>
<feature type="region of interest" description="Disordered" evidence="1">
    <location>
        <begin position="398"/>
        <end position="436"/>
    </location>
</feature>